<name>A0ACC2RMR4_9FUNG</name>
<proteinExistence type="predicted"/>
<dbReference type="EMBL" id="QTSX02007114">
    <property type="protein sequence ID" value="KAJ9051350.1"/>
    <property type="molecule type" value="Genomic_DNA"/>
</dbReference>
<comment type="caution">
    <text evidence="1">The sequence shown here is derived from an EMBL/GenBank/DDBJ whole genome shotgun (WGS) entry which is preliminary data.</text>
</comment>
<sequence length="261" mass="29506">MSGLERILDPRTDFDDSNDIRQDESGSEGFSDNEDKVKMLDSSTYEKTASEILSERSSGKLTGPKGVIADYRYARKKFDMKQAQTQSSCVHIPSSLFNEPVAKDFDELSDADDQEFFEAYRKKRLQELSQSTKSLAPREIFGAVYQLDFDSYNRAVDSANGDVPVIIHLHEFHIKLCQELHSVFTELAGTYKYAKFCEIPAAATQSKFDEIVLPTVLVYRGGKLVSNLVRFIDEISSPDLNYNTVEGVFLRLGVLTESQRH</sequence>
<gene>
    <name evidence="1" type="ORF">DSO57_1005353</name>
</gene>
<protein>
    <submittedName>
        <fullName evidence="1">Uncharacterized protein</fullName>
    </submittedName>
</protein>
<evidence type="ECO:0000313" key="2">
    <source>
        <dbReference type="Proteomes" id="UP001165960"/>
    </source>
</evidence>
<evidence type="ECO:0000313" key="1">
    <source>
        <dbReference type="EMBL" id="KAJ9051350.1"/>
    </source>
</evidence>
<reference evidence="1" key="1">
    <citation type="submission" date="2022-04" db="EMBL/GenBank/DDBJ databases">
        <title>Genome of the entomopathogenic fungus Entomophthora muscae.</title>
        <authorList>
            <person name="Elya C."/>
            <person name="Lovett B.R."/>
            <person name="Lee E."/>
            <person name="Macias A.M."/>
            <person name="Hajek A.E."/>
            <person name="De Bivort B.L."/>
            <person name="Kasson M.T."/>
            <person name="De Fine Licht H.H."/>
            <person name="Stajich J.E."/>
        </authorList>
    </citation>
    <scope>NUCLEOTIDE SEQUENCE</scope>
    <source>
        <strain evidence="1">Berkeley</strain>
    </source>
</reference>
<keyword evidence="2" id="KW-1185">Reference proteome</keyword>
<accession>A0ACC2RMR4</accession>
<dbReference type="Proteomes" id="UP001165960">
    <property type="component" value="Unassembled WGS sequence"/>
</dbReference>
<organism evidence="1 2">
    <name type="scientific">Entomophthora muscae</name>
    <dbReference type="NCBI Taxonomy" id="34485"/>
    <lineage>
        <taxon>Eukaryota</taxon>
        <taxon>Fungi</taxon>
        <taxon>Fungi incertae sedis</taxon>
        <taxon>Zoopagomycota</taxon>
        <taxon>Entomophthoromycotina</taxon>
        <taxon>Entomophthoromycetes</taxon>
        <taxon>Entomophthorales</taxon>
        <taxon>Entomophthoraceae</taxon>
        <taxon>Entomophthora</taxon>
    </lineage>
</organism>